<dbReference type="InterPro" id="IPR057326">
    <property type="entry name" value="KR_dom"/>
</dbReference>
<dbReference type="InterPro" id="IPR014043">
    <property type="entry name" value="Acyl_transferase_dom"/>
</dbReference>
<feature type="compositionally biased region" description="Polar residues" evidence="7">
    <location>
        <begin position="2333"/>
        <end position="2348"/>
    </location>
</feature>
<dbReference type="InterPro" id="IPR009081">
    <property type="entry name" value="PP-bd_ACP"/>
</dbReference>
<dbReference type="InterPro" id="IPR016036">
    <property type="entry name" value="Malonyl_transacylase_ACP-bd"/>
</dbReference>
<dbReference type="InParanoid" id="A0A084QY31"/>
<evidence type="ECO:0000256" key="2">
    <source>
        <dbReference type="ARBA" id="ARBA00022553"/>
    </source>
</evidence>
<dbReference type="SMART" id="SM00825">
    <property type="entry name" value="PKS_KS"/>
    <property type="match status" value="1"/>
</dbReference>
<feature type="domain" description="Ketosynthase family 3 (KS3)" evidence="9">
    <location>
        <begin position="6"/>
        <end position="382"/>
    </location>
</feature>
<keyword evidence="1" id="KW-0596">Phosphopantetheine</keyword>
<dbReference type="InterPro" id="IPR011032">
    <property type="entry name" value="GroES-like_sf"/>
</dbReference>
<evidence type="ECO:0000313" key="12">
    <source>
        <dbReference type="Proteomes" id="UP000028524"/>
    </source>
</evidence>
<keyword evidence="4" id="KW-0560">Oxidoreductase</keyword>
<dbReference type="InterPro" id="IPR016035">
    <property type="entry name" value="Acyl_Trfase/lysoPLipase"/>
</dbReference>
<dbReference type="InterPro" id="IPR036291">
    <property type="entry name" value="NAD(P)-bd_dom_sf"/>
</dbReference>
<dbReference type="InterPro" id="IPR029063">
    <property type="entry name" value="SAM-dependent_MTases_sf"/>
</dbReference>
<dbReference type="InterPro" id="IPR001227">
    <property type="entry name" value="Ac_transferase_dom_sf"/>
</dbReference>
<accession>A0A084QY31</accession>
<dbReference type="Proteomes" id="UP000028524">
    <property type="component" value="Unassembled WGS sequence"/>
</dbReference>
<dbReference type="HOGENOM" id="CLU_000022_31_0_1"/>
<dbReference type="Pfam" id="PF00109">
    <property type="entry name" value="ketoacyl-synt"/>
    <property type="match status" value="1"/>
</dbReference>
<gene>
    <name evidence="11" type="primary">TRI17</name>
    <name evidence="11" type="ORF">S40285_07707</name>
</gene>
<dbReference type="InterPro" id="IPR020843">
    <property type="entry name" value="ER"/>
</dbReference>
<dbReference type="STRING" id="1283841.A0A084QY31"/>
<dbReference type="SMART" id="SM00829">
    <property type="entry name" value="PKS_ER"/>
    <property type="match status" value="1"/>
</dbReference>
<dbReference type="InterPro" id="IPR056501">
    <property type="entry name" value="NAD-bd_HRPKS_sdrA"/>
</dbReference>
<dbReference type="SMART" id="SM00822">
    <property type="entry name" value="PKS_KR"/>
    <property type="match status" value="1"/>
</dbReference>
<dbReference type="Pfam" id="PF14765">
    <property type="entry name" value="PS-DH"/>
    <property type="match status" value="1"/>
</dbReference>
<dbReference type="Pfam" id="PF21089">
    <property type="entry name" value="PKS_DH_N"/>
    <property type="match status" value="1"/>
</dbReference>
<dbReference type="SMART" id="SM00826">
    <property type="entry name" value="PKS_DH"/>
    <property type="match status" value="1"/>
</dbReference>
<evidence type="ECO:0000256" key="1">
    <source>
        <dbReference type="ARBA" id="ARBA00022450"/>
    </source>
</evidence>
<dbReference type="Gene3D" id="3.90.180.10">
    <property type="entry name" value="Medium-chain alcohol dehydrogenases, catalytic domain"/>
    <property type="match status" value="1"/>
</dbReference>
<keyword evidence="12" id="KW-1185">Reference proteome</keyword>
<dbReference type="GO" id="GO:0006633">
    <property type="term" value="P:fatty acid biosynthetic process"/>
    <property type="evidence" value="ECO:0007669"/>
    <property type="project" value="TreeGrafter"/>
</dbReference>
<dbReference type="Pfam" id="PF22621">
    <property type="entry name" value="CurL-like_PKS_C"/>
    <property type="match status" value="1"/>
</dbReference>
<dbReference type="PROSITE" id="PS50075">
    <property type="entry name" value="CARRIER"/>
    <property type="match status" value="1"/>
</dbReference>
<dbReference type="PANTHER" id="PTHR43775">
    <property type="entry name" value="FATTY ACID SYNTHASE"/>
    <property type="match status" value="1"/>
</dbReference>
<dbReference type="InterPro" id="IPR042104">
    <property type="entry name" value="PKS_dehydratase_sf"/>
</dbReference>
<dbReference type="InterPro" id="IPR050091">
    <property type="entry name" value="PKS_NRPS_Biosynth_Enz"/>
</dbReference>
<dbReference type="SUPFAM" id="SSF55048">
    <property type="entry name" value="Probable ACP-binding domain of malonyl-CoA ACP transacylase"/>
    <property type="match status" value="1"/>
</dbReference>
<dbReference type="CDD" id="cd05195">
    <property type="entry name" value="enoyl_red"/>
    <property type="match status" value="1"/>
</dbReference>
<dbReference type="SUPFAM" id="SSF53901">
    <property type="entry name" value="Thiolase-like"/>
    <property type="match status" value="2"/>
</dbReference>
<dbReference type="PANTHER" id="PTHR43775:SF22">
    <property type="entry name" value="SYNTHASE, PUTATIVE (JCVI)-RELATED"/>
    <property type="match status" value="1"/>
</dbReference>
<organism evidence="11 12">
    <name type="scientific">Stachybotrys chlorohalonatus (strain IBT 40285)</name>
    <dbReference type="NCBI Taxonomy" id="1283841"/>
    <lineage>
        <taxon>Eukaryota</taxon>
        <taxon>Fungi</taxon>
        <taxon>Dikarya</taxon>
        <taxon>Ascomycota</taxon>
        <taxon>Pezizomycotina</taxon>
        <taxon>Sordariomycetes</taxon>
        <taxon>Hypocreomycetidae</taxon>
        <taxon>Hypocreales</taxon>
        <taxon>Stachybotryaceae</taxon>
        <taxon>Stachybotrys</taxon>
    </lineage>
</organism>
<feature type="active site" description="Proton acceptor; for dehydratase activity" evidence="6">
    <location>
        <position position="903"/>
    </location>
</feature>
<dbReference type="InterPro" id="IPR049551">
    <property type="entry name" value="PKS_DH_C"/>
</dbReference>
<evidence type="ECO:0000256" key="3">
    <source>
        <dbReference type="ARBA" id="ARBA00022679"/>
    </source>
</evidence>
<feature type="region of interest" description="C-terminal hotdog fold" evidence="6">
    <location>
        <begin position="1033"/>
        <end position="1188"/>
    </location>
</feature>
<dbReference type="InterPro" id="IPR014030">
    <property type="entry name" value="Ketoacyl_synth_N"/>
</dbReference>
<dbReference type="Pfam" id="PF00698">
    <property type="entry name" value="Acyl_transf_1"/>
    <property type="match status" value="1"/>
</dbReference>
<evidence type="ECO:0000259" key="10">
    <source>
        <dbReference type="PROSITE" id="PS52019"/>
    </source>
</evidence>
<dbReference type="Pfam" id="PF08659">
    <property type="entry name" value="KR"/>
    <property type="match status" value="1"/>
</dbReference>
<dbReference type="InterPro" id="IPR049552">
    <property type="entry name" value="PKS_DH_N"/>
</dbReference>
<dbReference type="Pfam" id="PF23114">
    <property type="entry name" value="NAD-bd_HRPKS_sdrA"/>
    <property type="match status" value="1"/>
</dbReference>
<reference evidence="11 12" key="1">
    <citation type="journal article" date="2014" name="BMC Genomics">
        <title>Comparative genome sequencing reveals chemotype-specific gene clusters in the toxigenic black mold Stachybotrys.</title>
        <authorList>
            <person name="Semeiks J."/>
            <person name="Borek D."/>
            <person name="Otwinowski Z."/>
            <person name="Grishin N.V."/>
        </authorList>
    </citation>
    <scope>NUCLEOTIDE SEQUENCE [LARGE SCALE GENOMIC DNA]</scope>
    <source>
        <strain evidence="11 12">IBT 40285</strain>
    </source>
</reference>
<feature type="active site" description="Proton donor; for dehydratase activity" evidence="6">
    <location>
        <position position="1098"/>
    </location>
</feature>
<dbReference type="Gene3D" id="3.40.366.10">
    <property type="entry name" value="Malonyl-Coenzyme A Acyl Carrier Protein, domain 2"/>
    <property type="match status" value="1"/>
</dbReference>
<dbReference type="OrthoDB" id="329835at2759"/>
<feature type="compositionally biased region" description="Low complexity" evidence="7">
    <location>
        <begin position="2323"/>
        <end position="2332"/>
    </location>
</feature>
<sequence length="2354" mass="256149">MSEAQPIPLAIVGIGCRFPAYATNPGKLWDLLESGKFTWSKVPADRWNEEAFRRHSVDGINHHQGGHFLCQDIGRFDAEFFGITPQEAASIDPQQRLLLETTYEALENAGIRQDTIGGSETAVYMALSARDYDHNLDRGATSVANHCVRSPQQDVPANTISRFFNLTGPSVNIDSGSDGGMAAVTHACQALRLGRSDVALAGASSLILNPDQVNGINDAHGVRIDGCVPRSSSEGSTHSRGEGVAALVIKRLDDAIRDQNPIRAILHDTNIGEHSYALGSRENSRRIEICTYDNRGRASAELRNTQNVFSQYQDINLSSFTNQIESTIGDTGCVSAFAAVIASVLFLENTTIPPDKTQNDAAGVVVNAFSSYGTKSHVILERTTGLLISSSGEEDSSPRLFIFSASSQTSLVRMLAVYADWTREHAGNASTLRDLSYTLSQRRSFLPWRFSCIAENQAELLESLANGSKKQDSLVRTTPGAKISFVFTGQGSQWAEMGRELLLYPAFHDSFQRSREVLQGLGCSWDLVEEILKTSAESRLHDAELAQPATTAIQIALVDLATEWGIVPDSVIGHSSGEVAAAYAAGYLSQHQAIKVAYVQGFASRLAEERFGKGSMLAVGVGEYGIEPYMDLLSHEGAVVACQNSPNSTTIAGDDAAITELSELVSQESIFNRKLNVDTAYHSHHMQAAASKMHSALKDIIGAPSAKNGIEVFSTVTGSVKSDAFGADYWIANLINKVRFCDGLQALCESKRPSPSCSPETSRIFIELGPHSALAGPIRQCIADMIAPISYSYTSALVRGTGAARSALSMAGQVFKQGYSLDLAGVFASYETSGHMSVMCDLPPYPWDHTRRYWNESRGSRDYRFRKHPYHDLIGLRMTDNSSIHPSWRHTVSLDNLPWLGDHIVNHLVLFPCSGYLAMAVEACSQLTGDFHPGKRVERFSLNDVSFLKELVIPEDHTSIEIQLCLTSIEHAPSQASHTTTKYGFSITAYTSDGQWNEYCHGTVACEFAAAQPLLVADITQADLMHQLDPALGNLKQAREFYEELGRLGTVYGSTFTGIEEMTIEGDSAASYIVVPDVVSAMPSRQLSPHIIHPTTLDILLHTSMPLVHQKLGAGPVTLAHIKNMCITAAIDNTPGDAFRTVTNLGSSHANAAVADIFVFSDKAGASDAPVIYASGIELRSSSPGMDDTDTRDGLPEICYEMKWVLDERFISAKRLQPLRPFSVSEDGLAHCCAFLAEYVKHKANKQSGLAVIELVGPDAASSATVAFVEALHSSDARPIVYDFASLSGNFDGIQSALQDQDMSVFNFRELDIGADHLDPSFNEHYYNIVLASNILRDTSNIRSILANARRLLKPDGVLLLVEDAASSQDSLSIEECADLMLDASFKMHLAISDNQKRPQCTFFIARAFTKAPTCIPKMILVSQDSSRHENFKHLATEMSNTLGRKVAHVVTELWHEMQPHDANAIYVVIDDGAQPLLANVSQDHFRRVVDILQKPAKVIWLSVQHNVESRFNPRKHFINGVSRTAHKENRDLDMVTIDVQQTLNQKTKPAILQLLSSIFESFGKKDILREREYVFNGEDVLVPRLVPHATLNHQISGKSETTIQTMPFSGSPVSLKMVDDKKGFVFVENASHEQPLLDDFVEIESKAFGIPASYIKSAQTGNFFNEYTGVITAVGCQVVAPKIGDRVVTISTESCANRLRVPAGHVQVIPTQLSFTDAATLPLAFMAVTHALVDVANVQAKQMVLVDNATSEYGQAALIVARNLEATVIAAVARVDEASFLQNVFDISPSHIVARDSYLSHRQMQRSLGLDGGIDVILGCGSTPVTTAVSRMLKPFGTFVSIQPRGGTSERHYGATCCSNATVASFDIDSLLQAKPHKVPVLLQQVVKMVDQGVLLPPRSTVGLVLNNKLAKELTLIQKQENLAKHVIEVQKHSTVKVEKPSYQVPDLDTDATYVVAGGLNDLSQRFLHLMAHAGARYLVTLSSSQVASQAFHEFGKKLRSGNSHCSLVALNCDVSKVHSVTAALSEIRGHDFPSVKGVILLNTARNDSALAAMTADTFNTVTNAKVAGVLNLHTVFGSENLDFFISVSSVTNIIGTEMQANGNAGDAFQDALAHFDRDTGCFNMVLNIGGFEGAAHDNGSSIQASPREGFDHISDQELTAYLDYALSANTRRTGCHQSVIGLTPNSIAQTFATNGAAQTSMFTHVRRNAGALMDESESTARERRFEHIVQEGASNEEISAFVARSIGDKVAEFAAIDPMEVNFDSSILDYGLDSLMAIELRNWIVRDFDAPIRLPEVVDSPDIWTLSERVICCSQLTSSRSDTSKSSVISGSEQDPLSTLPTSRANTPEVKE</sequence>
<keyword evidence="2" id="KW-0597">Phosphoprotein</keyword>
<dbReference type="InterPro" id="IPR020806">
    <property type="entry name" value="PKS_PP-bd"/>
</dbReference>
<dbReference type="PROSITE" id="PS52019">
    <property type="entry name" value="PKS_MFAS_DH"/>
    <property type="match status" value="1"/>
</dbReference>
<evidence type="ECO:0000259" key="8">
    <source>
        <dbReference type="PROSITE" id="PS50075"/>
    </source>
</evidence>
<dbReference type="InterPro" id="IPR020841">
    <property type="entry name" value="PKS_Beta-ketoAc_synthase_dom"/>
</dbReference>
<dbReference type="InterPro" id="IPR020807">
    <property type="entry name" value="PKS_DH"/>
</dbReference>
<dbReference type="SMART" id="SM00823">
    <property type="entry name" value="PKS_PP"/>
    <property type="match status" value="1"/>
</dbReference>
<dbReference type="Gene3D" id="3.10.129.110">
    <property type="entry name" value="Polyketide synthase dehydratase"/>
    <property type="match status" value="1"/>
</dbReference>
<dbReference type="SUPFAM" id="SSF52151">
    <property type="entry name" value="FabD/lysophospholipase-like"/>
    <property type="match status" value="1"/>
</dbReference>
<feature type="region of interest" description="N-terminal hotdog fold" evidence="6">
    <location>
        <begin position="871"/>
        <end position="1011"/>
    </location>
</feature>
<dbReference type="EMBL" id="KL659704">
    <property type="protein sequence ID" value="KFA68866.1"/>
    <property type="molecule type" value="Genomic_DNA"/>
</dbReference>
<dbReference type="SMART" id="SM00827">
    <property type="entry name" value="PKS_AT"/>
    <property type="match status" value="1"/>
</dbReference>
<dbReference type="PROSITE" id="PS52004">
    <property type="entry name" value="KS3_2"/>
    <property type="match status" value="1"/>
</dbReference>
<dbReference type="SUPFAM" id="SSF51735">
    <property type="entry name" value="NAD(P)-binding Rossmann-fold domains"/>
    <property type="match status" value="2"/>
</dbReference>
<evidence type="ECO:0000256" key="5">
    <source>
        <dbReference type="ARBA" id="ARBA00023268"/>
    </source>
</evidence>
<dbReference type="InterPro" id="IPR016039">
    <property type="entry name" value="Thiolase-like"/>
</dbReference>
<protein>
    <submittedName>
        <fullName evidence="11">Tri17</fullName>
    </submittedName>
</protein>
<dbReference type="InterPro" id="IPR006162">
    <property type="entry name" value="Ppantetheine_attach_site"/>
</dbReference>
<name>A0A084QY31_STAC4</name>
<dbReference type="GO" id="GO:0016491">
    <property type="term" value="F:oxidoreductase activity"/>
    <property type="evidence" value="ECO:0007669"/>
    <property type="project" value="UniProtKB-KW"/>
</dbReference>
<dbReference type="GO" id="GO:0004312">
    <property type="term" value="F:fatty acid synthase activity"/>
    <property type="evidence" value="ECO:0007669"/>
    <property type="project" value="TreeGrafter"/>
</dbReference>
<evidence type="ECO:0000259" key="9">
    <source>
        <dbReference type="PROSITE" id="PS52004"/>
    </source>
</evidence>
<dbReference type="Gene3D" id="3.40.47.10">
    <property type="match status" value="2"/>
</dbReference>
<dbReference type="InterPro" id="IPR036736">
    <property type="entry name" value="ACP-like_sf"/>
</dbReference>
<dbReference type="SUPFAM" id="SSF53335">
    <property type="entry name" value="S-adenosyl-L-methionine-dependent methyltransferases"/>
    <property type="match status" value="1"/>
</dbReference>
<dbReference type="Pfam" id="PF23297">
    <property type="entry name" value="ACP_SdgA_C"/>
    <property type="match status" value="1"/>
</dbReference>
<evidence type="ECO:0000256" key="4">
    <source>
        <dbReference type="ARBA" id="ARBA00023002"/>
    </source>
</evidence>
<dbReference type="Gene3D" id="3.40.50.150">
    <property type="entry name" value="Vaccinia Virus protein VP39"/>
    <property type="match status" value="1"/>
</dbReference>
<evidence type="ECO:0000256" key="7">
    <source>
        <dbReference type="SAM" id="MobiDB-lite"/>
    </source>
</evidence>
<dbReference type="SUPFAM" id="SSF47336">
    <property type="entry name" value="ACP-like"/>
    <property type="match status" value="1"/>
</dbReference>
<dbReference type="CDD" id="cd00833">
    <property type="entry name" value="PKS"/>
    <property type="match status" value="1"/>
</dbReference>
<proteinExistence type="predicted"/>
<keyword evidence="3" id="KW-0808">Transferase</keyword>
<dbReference type="InterPro" id="IPR013968">
    <property type="entry name" value="PKS_KR"/>
</dbReference>
<feature type="domain" description="Carrier" evidence="8">
    <location>
        <begin position="2242"/>
        <end position="2316"/>
    </location>
</feature>
<feature type="domain" description="PKS/mFAS DH" evidence="10">
    <location>
        <begin position="871"/>
        <end position="1188"/>
    </location>
</feature>
<dbReference type="GO" id="GO:0031177">
    <property type="term" value="F:phosphopantetheine binding"/>
    <property type="evidence" value="ECO:0007669"/>
    <property type="project" value="InterPro"/>
</dbReference>
<feature type="region of interest" description="Disordered" evidence="7">
    <location>
        <begin position="2323"/>
        <end position="2354"/>
    </location>
</feature>
<dbReference type="InterPro" id="IPR049900">
    <property type="entry name" value="PKS_mFAS_DH"/>
</dbReference>
<evidence type="ECO:0000313" key="11">
    <source>
        <dbReference type="EMBL" id="KFA68866.1"/>
    </source>
</evidence>
<dbReference type="Gene3D" id="1.10.1200.10">
    <property type="entry name" value="ACP-like"/>
    <property type="match status" value="1"/>
</dbReference>
<evidence type="ECO:0000256" key="6">
    <source>
        <dbReference type="PROSITE-ProRule" id="PRU01363"/>
    </source>
</evidence>
<dbReference type="OMA" id="VQPHRIF"/>
<dbReference type="GO" id="GO:0030639">
    <property type="term" value="P:polyketide biosynthetic process"/>
    <property type="evidence" value="ECO:0007669"/>
    <property type="project" value="UniProtKB-ARBA"/>
</dbReference>
<dbReference type="PROSITE" id="PS00012">
    <property type="entry name" value="PHOSPHOPANTETHEINE"/>
    <property type="match status" value="1"/>
</dbReference>
<dbReference type="Gene3D" id="3.40.50.720">
    <property type="entry name" value="NAD(P)-binding Rossmann-like Domain"/>
    <property type="match status" value="2"/>
</dbReference>
<dbReference type="SUPFAM" id="SSF50129">
    <property type="entry name" value="GroES-like"/>
    <property type="match status" value="1"/>
</dbReference>
<dbReference type="Gene3D" id="1.10.1240.100">
    <property type="match status" value="1"/>
</dbReference>
<keyword evidence="5" id="KW-0511">Multifunctional enzyme</keyword>